<name>A0ABX5M8L9_9PROT</name>
<sequence>MQGMTELSAYIGNDLLFQIKENKMLDSIIDVLGDVLEKAKDIPPENLAIIGVTFMGIIAILKSSDSERNSL</sequence>
<accession>A0ABX5M8L9</accession>
<proteinExistence type="predicted"/>
<keyword evidence="2" id="KW-1185">Reference proteome</keyword>
<dbReference type="Proteomes" id="UP000247780">
    <property type="component" value="Unassembled WGS sequence"/>
</dbReference>
<organism evidence="1 2">
    <name type="scientific">Nitrosomonas eutropha</name>
    <dbReference type="NCBI Taxonomy" id="916"/>
    <lineage>
        <taxon>Bacteria</taxon>
        <taxon>Pseudomonadati</taxon>
        <taxon>Pseudomonadota</taxon>
        <taxon>Betaproteobacteria</taxon>
        <taxon>Nitrosomonadales</taxon>
        <taxon>Nitrosomonadaceae</taxon>
        <taxon>Nitrosomonas</taxon>
    </lineage>
</organism>
<dbReference type="RefSeq" id="WP_011635233.1">
    <property type="nucleotide sequence ID" value="NZ_QICQ01000026.1"/>
</dbReference>
<comment type="caution">
    <text evidence="1">The sequence shown here is derived from an EMBL/GenBank/DDBJ whole genome shotgun (WGS) entry which is preliminary data.</text>
</comment>
<dbReference type="EMBL" id="QICQ01000026">
    <property type="protein sequence ID" value="PXV77787.1"/>
    <property type="molecule type" value="Genomic_DNA"/>
</dbReference>
<evidence type="ECO:0000313" key="1">
    <source>
        <dbReference type="EMBL" id="PXV77787.1"/>
    </source>
</evidence>
<protein>
    <submittedName>
        <fullName evidence="1">Uncharacterized protein</fullName>
    </submittedName>
</protein>
<reference evidence="1 2" key="1">
    <citation type="submission" date="2018-04" db="EMBL/GenBank/DDBJ databases">
        <title>Active sludge and wastewater microbial communities from Klosterneuburg, Austria.</title>
        <authorList>
            <person name="Wagner M."/>
        </authorList>
    </citation>
    <scope>NUCLEOTIDE SEQUENCE [LARGE SCALE GENOMIC DNA]</scope>
    <source>
        <strain evidence="1 2">Nm 57</strain>
    </source>
</reference>
<evidence type="ECO:0000313" key="2">
    <source>
        <dbReference type="Proteomes" id="UP000247780"/>
    </source>
</evidence>
<gene>
    <name evidence="1" type="ORF">C8R14_12624</name>
</gene>